<dbReference type="RefSeq" id="WP_011877404.1">
    <property type="nucleotide sequence ID" value="NC_009253.1"/>
</dbReference>
<dbReference type="Proteomes" id="UP000001556">
    <property type="component" value="Chromosome"/>
</dbReference>
<name>A4J3C5_DESRM</name>
<feature type="domain" description="DUF7305" evidence="2">
    <location>
        <begin position="381"/>
        <end position="493"/>
    </location>
</feature>
<dbReference type="InterPro" id="IPR055729">
    <property type="entry name" value="DUF7305"/>
</dbReference>
<dbReference type="InterPro" id="IPR025746">
    <property type="entry name" value="PilX_N_dom"/>
</dbReference>
<accession>A4J3C5</accession>
<proteinExistence type="predicted"/>
<sequence length="587" mass="63392">MFIKNQKGIALVSVLIILAITSLLGTTVWYASSQETLSSEQVENRTQAYYYAQSGVEMALSYIKDLCRENKVIPSKKVFYGDLNGALSEERNDSYNIETEILYEAGTFTVKSVGIVRKGQTGAIQAQDDLAYEISRDTVLQMLGAGGGNGGSGGPIALFSNKGILFKGSAEISGNVLTNTVESGHVHFQNNKTGIFNGNLYIGPGANKEKVVTYSGGGEETKNIPNGKIDYLPALRSYPLPAFPNFPEDLTSKDNLVTEPGAISGKVADSNGNGIGDVAIYLSPSIQGSLVKTNVKTTNDPGWKKGHGTWAAYTGEGSGHQEGTVIVTPMKDGYTFDPQFREVTGPMSNVNFLAVPSNATYNTPQINSNQTWYWKIDEDGYYDKISIKGDRTLCIDLKGETRKLRVKNLDIQQGNIVLVGEGRLILYVENDFNLSGSSTINANGESNSLIMYYQGKDSLKFAGDTRFKGSIYAKNANISIQGSNNIIGNVITGGKYVSVQGDADVYPMILYAPKAELTVTGSGKILGTVVVDDCIVQGDSRITANNPLDTTIFNSLEWGSNGPPSLSVTVEEPSRLTWRGYGQWIKI</sequence>
<reference evidence="3 4" key="1">
    <citation type="submission" date="2007-03" db="EMBL/GenBank/DDBJ databases">
        <title>Complete sequence of Desulfotomaculum reducens MI-1.</title>
        <authorList>
            <consortium name="US DOE Joint Genome Institute"/>
            <person name="Copeland A."/>
            <person name="Lucas S."/>
            <person name="Lapidus A."/>
            <person name="Barry K."/>
            <person name="Detter J.C."/>
            <person name="Glavina del Rio T."/>
            <person name="Hammon N."/>
            <person name="Israni S."/>
            <person name="Dalin E."/>
            <person name="Tice H."/>
            <person name="Pitluck S."/>
            <person name="Sims D."/>
            <person name="Brettin T."/>
            <person name="Bruce D."/>
            <person name="Han C."/>
            <person name="Tapia R."/>
            <person name="Schmutz J."/>
            <person name="Larimer F."/>
            <person name="Land M."/>
            <person name="Hauser L."/>
            <person name="Kyrpides N."/>
            <person name="Kim E."/>
            <person name="Tebo B.M."/>
            <person name="Richardson P."/>
        </authorList>
    </citation>
    <scope>NUCLEOTIDE SEQUENCE [LARGE SCALE GENOMIC DNA]</scope>
    <source>
        <strain evidence="3 4">MI-1</strain>
    </source>
</reference>
<evidence type="ECO:0000313" key="3">
    <source>
        <dbReference type="EMBL" id="ABO49578.1"/>
    </source>
</evidence>
<dbReference type="STRING" id="349161.Dred_1043"/>
<organism evidence="3 4">
    <name type="scientific">Desulforamulus reducens (strain ATCC BAA-1160 / DSM 100696 / MI-1)</name>
    <name type="common">Desulfotomaculum reducens</name>
    <dbReference type="NCBI Taxonomy" id="349161"/>
    <lineage>
        <taxon>Bacteria</taxon>
        <taxon>Bacillati</taxon>
        <taxon>Bacillota</taxon>
        <taxon>Clostridia</taxon>
        <taxon>Eubacteriales</taxon>
        <taxon>Peptococcaceae</taxon>
        <taxon>Desulforamulus</taxon>
    </lineage>
</organism>
<dbReference type="OrthoDB" id="2588291at2"/>
<gene>
    <name evidence="3" type="ordered locus">Dred_1043</name>
</gene>
<dbReference type="HOGENOM" id="CLU_464405_0_0_9"/>
<dbReference type="Pfam" id="PF14341">
    <property type="entry name" value="PilX_N"/>
    <property type="match status" value="1"/>
</dbReference>
<keyword evidence="4" id="KW-1185">Reference proteome</keyword>
<dbReference type="EMBL" id="CP000612">
    <property type="protein sequence ID" value="ABO49578.1"/>
    <property type="molecule type" value="Genomic_DNA"/>
</dbReference>
<dbReference type="eggNOG" id="COG3156">
    <property type="taxonomic scope" value="Bacteria"/>
</dbReference>
<dbReference type="Pfam" id="PF23981">
    <property type="entry name" value="DUF7305"/>
    <property type="match status" value="1"/>
</dbReference>
<dbReference type="AlphaFoldDB" id="A4J3C5"/>
<evidence type="ECO:0000259" key="2">
    <source>
        <dbReference type="Pfam" id="PF23981"/>
    </source>
</evidence>
<evidence type="ECO:0000313" key="4">
    <source>
        <dbReference type="Proteomes" id="UP000001556"/>
    </source>
</evidence>
<dbReference type="KEGG" id="drm:Dred_1043"/>
<evidence type="ECO:0000259" key="1">
    <source>
        <dbReference type="Pfam" id="PF14341"/>
    </source>
</evidence>
<protein>
    <submittedName>
        <fullName evidence="3">Uncharacterized protein</fullName>
    </submittedName>
</protein>
<feature type="domain" description="Type 4 fimbrial biogenesis protein PilX N-terminal" evidence="1">
    <location>
        <begin position="7"/>
        <end position="57"/>
    </location>
</feature>
<dbReference type="Gene3D" id="2.160.20.120">
    <property type="match status" value="1"/>
</dbReference>